<evidence type="ECO:0008006" key="6">
    <source>
        <dbReference type="Google" id="ProtNLM"/>
    </source>
</evidence>
<dbReference type="STRING" id="409849.ENSPMGP00000012856"/>
<keyword evidence="2" id="KW-0964">Secreted</keyword>
<dbReference type="InterPro" id="IPR008160">
    <property type="entry name" value="Collagen"/>
</dbReference>
<keyword evidence="5" id="KW-1185">Reference proteome</keyword>
<feature type="region of interest" description="Disordered" evidence="3">
    <location>
        <begin position="146"/>
        <end position="205"/>
    </location>
</feature>
<reference evidence="4" key="2">
    <citation type="submission" date="2025-09" db="UniProtKB">
        <authorList>
            <consortium name="Ensembl"/>
        </authorList>
    </citation>
    <scope>IDENTIFICATION</scope>
</reference>
<dbReference type="Gene3D" id="2.60.120.200">
    <property type="match status" value="1"/>
</dbReference>
<reference evidence="4" key="1">
    <citation type="submission" date="2025-08" db="UniProtKB">
        <authorList>
            <consortium name="Ensembl"/>
        </authorList>
    </citation>
    <scope>IDENTIFICATION</scope>
</reference>
<name>A0A3B4A8L9_9GOBI</name>
<dbReference type="GO" id="GO:0031012">
    <property type="term" value="C:extracellular matrix"/>
    <property type="evidence" value="ECO:0007669"/>
    <property type="project" value="TreeGrafter"/>
</dbReference>
<evidence type="ECO:0000256" key="3">
    <source>
        <dbReference type="SAM" id="MobiDB-lite"/>
    </source>
</evidence>
<dbReference type="InterPro" id="IPR050149">
    <property type="entry name" value="Collagen_superfamily"/>
</dbReference>
<dbReference type="AlphaFoldDB" id="A0A3B4A8L9"/>
<evidence type="ECO:0000256" key="2">
    <source>
        <dbReference type="ARBA" id="ARBA00022530"/>
    </source>
</evidence>
<dbReference type="Ensembl" id="ENSPMGT00000013718.1">
    <property type="protein sequence ID" value="ENSPMGP00000012856.1"/>
    <property type="gene ID" value="ENSPMGG00000010590.1"/>
</dbReference>
<dbReference type="InterPro" id="IPR013320">
    <property type="entry name" value="ConA-like_dom_sf"/>
</dbReference>
<dbReference type="SUPFAM" id="SSF49899">
    <property type="entry name" value="Concanavalin A-like lectins/glucanases"/>
    <property type="match status" value="1"/>
</dbReference>
<protein>
    <recommendedName>
        <fullName evidence="6">Laminin G domain-containing protein</fullName>
    </recommendedName>
</protein>
<feature type="compositionally biased region" description="Gly residues" evidence="3">
    <location>
        <begin position="481"/>
        <end position="490"/>
    </location>
</feature>
<feature type="region of interest" description="Disordered" evidence="3">
    <location>
        <begin position="229"/>
        <end position="330"/>
    </location>
</feature>
<sequence>EFSFVVSLSSWRANNAFLFSIRDDRDRLRFGIQLLPHRVVVYTEKAPIYFSYNWQDGRHHSFAIGVRSQSVSFYADCGTVQRQEQTLGRTQTLGGSGSVFTLGRMNPKAVPFHGRICQLDLYPSAQAAAHYCNYLKKQCRLADTYRSDSPRSGLDTVGHDSSSHTATNGVTAASNSPASSGAGTAGGDIHSSTLVPPDLSLQTHPSRTHGVTLATSSLRYSTQGTMAVTTTRTFTKRTKSPASSDPTENRTENTTEKQRNFGAQTTPATFEIIDQDKLKPKDTLRNNSTTDPQKTRQSQTHLLHPKANGTTLYRQNHVDSEHYPDGSYDGTEMGGYDYGYEEGDFLYDYDDGFYGAKGEPGPPGPEGPPGLPGPAGKRGPRGPKGHQGPAGLQGEQGMPGPPGEAGAAGYPGRQGSAGPEGNPGPKGVNGFIGLPGVSGPPGLEGERGVPGPAGKPGLKGRQGVMGDPGERGPPGPDGNEGSVGGTGIPGFPGLRGDPGPEGLRGLPGLAGTLGPVGKNGLPGLKGDK</sequence>
<dbReference type="PANTHER" id="PTHR24023:SF1082">
    <property type="entry name" value="COLLAGEN TRIPLE HELIX REPEAT"/>
    <property type="match status" value="1"/>
</dbReference>
<evidence type="ECO:0000313" key="4">
    <source>
        <dbReference type="Ensembl" id="ENSPMGP00000012856.1"/>
    </source>
</evidence>
<keyword evidence="2" id="KW-0272">Extracellular matrix</keyword>
<feature type="compositionally biased region" description="Low complexity" evidence="3">
    <location>
        <begin position="172"/>
        <end position="182"/>
    </location>
</feature>
<feature type="compositionally biased region" description="Basic and acidic residues" evidence="3">
    <location>
        <begin position="274"/>
        <end position="284"/>
    </location>
</feature>
<evidence type="ECO:0000256" key="1">
    <source>
        <dbReference type="ARBA" id="ARBA00004498"/>
    </source>
</evidence>
<dbReference type="Pfam" id="PF01391">
    <property type="entry name" value="Collagen"/>
    <property type="match status" value="2"/>
</dbReference>
<feature type="compositionally biased region" description="Low complexity" evidence="3">
    <location>
        <begin position="492"/>
        <end position="510"/>
    </location>
</feature>
<dbReference type="GO" id="GO:0005615">
    <property type="term" value="C:extracellular space"/>
    <property type="evidence" value="ECO:0007669"/>
    <property type="project" value="TreeGrafter"/>
</dbReference>
<dbReference type="PANTHER" id="PTHR24023">
    <property type="entry name" value="COLLAGEN ALPHA"/>
    <property type="match status" value="1"/>
</dbReference>
<feature type="compositionally biased region" description="Low complexity" evidence="3">
    <location>
        <begin position="392"/>
        <end position="411"/>
    </location>
</feature>
<proteinExistence type="predicted"/>
<feature type="compositionally biased region" description="Polar residues" evidence="3">
    <location>
        <begin position="190"/>
        <end position="205"/>
    </location>
</feature>
<feature type="compositionally biased region" description="Pro residues" evidence="3">
    <location>
        <begin position="360"/>
        <end position="372"/>
    </location>
</feature>
<accession>A0A3B4A8L9</accession>
<comment type="subcellular location">
    <subcellularLocation>
        <location evidence="1">Secreted</location>
        <location evidence="1">Extracellular space</location>
        <location evidence="1">Extracellular matrix</location>
    </subcellularLocation>
</comment>
<feature type="region of interest" description="Disordered" evidence="3">
    <location>
        <begin position="350"/>
        <end position="528"/>
    </location>
</feature>
<evidence type="ECO:0000313" key="5">
    <source>
        <dbReference type="Proteomes" id="UP000261520"/>
    </source>
</evidence>
<feature type="compositionally biased region" description="Polar residues" evidence="3">
    <location>
        <begin position="285"/>
        <end position="301"/>
    </location>
</feature>
<feature type="compositionally biased region" description="Basic and acidic residues" evidence="3">
    <location>
        <begin position="247"/>
        <end position="259"/>
    </location>
</feature>
<dbReference type="Proteomes" id="UP000261520">
    <property type="component" value="Unplaced"/>
</dbReference>
<organism evidence="4 5">
    <name type="scientific">Periophthalmus magnuspinnatus</name>
    <dbReference type="NCBI Taxonomy" id="409849"/>
    <lineage>
        <taxon>Eukaryota</taxon>
        <taxon>Metazoa</taxon>
        <taxon>Chordata</taxon>
        <taxon>Craniata</taxon>
        <taxon>Vertebrata</taxon>
        <taxon>Euteleostomi</taxon>
        <taxon>Actinopterygii</taxon>
        <taxon>Neopterygii</taxon>
        <taxon>Teleostei</taxon>
        <taxon>Neoteleostei</taxon>
        <taxon>Acanthomorphata</taxon>
        <taxon>Gobiaria</taxon>
        <taxon>Gobiiformes</taxon>
        <taxon>Gobioidei</taxon>
        <taxon>Gobiidae</taxon>
        <taxon>Oxudercinae</taxon>
        <taxon>Periophthalmus</taxon>
    </lineage>
</organism>